<evidence type="ECO:0000313" key="12">
    <source>
        <dbReference type="Proteomes" id="UP000636888"/>
    </source>
</evidence>
<dbReference type="Pfam" id="PF02771">
    <property type="entry name" value="Acyl-CoA_dh_N"/>
    <property type="match status" value="1"/>
</dbReference>
<evidence type="ECO:0000256" key="7">
    <source>
        <dbReference type="RuleBase" id="RU362125"/>
    </source>
</evidence>
<dbReference type="InterPro" id="IPR009100">
    <property type="entry name" value="AcylCoA_DH/oxidase_NM_dom_sf"/>
</dbReference>
<keyword evidence="4 7" id="KW-0285">Flavoprotein</keyword>
<dbReference type="RefSeq" id="WP_199385186.1">
    <property type="nucleotide sequence ID" value="NZ_JAEMHM010000013.1"/>
</dbReference>
<dbReference type="FunFam" id="1.10.540.10:FF:000002">
    <property type="entry name" value="Acyl-CoA dehydrogenase FadE19"/>
    <property type="match status" value="1"/>
</dbReference>
<evidence type="ECO:0000256" key="4">
    <source>
        <dbReference type="ARBA" id="ARBA00022630"/>
    </source>
</evidence>
<evidence type="ECO:0000256" key="2">
    <source>
        <dbReference type="ARBA" id="ARBA00009347"/>
    </source>
</evidence>
<evidence type="ECO:0000256" key="1">
    <source>
        <dbReference type="ARBA" id="ARBA00001974"/>
    </source>
</evidence>
<gene>
    <name evidence="11" type="ORF">JFN93_16375</name>
</gene>
<keyword evidence="6 7" id="KW-0560">Oxidoreductase</keyword>
<dbReference type="InterPro" id="IPR036250">
    <property type="entry name" value="AcylCo_DH-like_C"/>
</dbReference>
<dbReference type="InterPro" id="IPR013786">
    <property type="entry name" value="AcylCoA_DH/ox_N"/>
</dbReference>
<dbReference type="PANTHER" id="PTHR43884">
    <property type="entry name" value="ACYL-COA DEHYDROGENASE"/>
    <property type="match status" value="1"/>
</dbReference>
<dbReference type="EMBL" id="JAEMHM010000013">
    <property type="protein sequence ID" value="MBJ6726291.1"/>
    <property type="molecule type" value="Genomic_DNA"/>
</dbReference>
<evidence type="ECO:0000313" key="11">
    <source>
        <dbReference type="EMBL" id="MBJ6726291.1"/>
    </source>
</evidence>
<comment type="subunit">
    <text evidence="3">Homotetramer.</text>
</comment>
<evidence type="ECO:0000256" key="3">
    <source>
        <dbReference type="ARBA" id="ARBA00011881"/>
    </source>
</evidence>
<dbReference type="Gene3D" id="1.10.540.10">
    <property type="entry name" value="Acyl-CoA dehydrogenase/oxidase, N-terminal domain"/>
    <property type="match status" value="1"/>
</dbReference>
<proteinExistence type="inferred from homology"/>
<dbReference type="Pfam" id="PF02770">
    <property type="entry name" value="Acyl-CoA_dh_M"/>
    <property type="match status" value="1"/>
</dbReference>
<keyword evidence="12" id="KW-1185">Reference proteome</keyword>
<dbReference type="GO" id="GO:0050660">
    <property type="term" value="F:flavin adenine dinucleotide binding"/>
    <property type="evidence" value="ECO:0007669"/>
    <property type="project" value="InterPro"/>
</dbReference>
<comment type="cofactor">
    <cofactor evidence="1 7">
        <name>FAD</name>
        <dbReference type="ChEBI" id="CHEBI:57692"/>
    </cofactor>
</comment>
<dbReference type="PANTHER" id="PTHR43884:SF12">
    <property type="entry name" value="ISOVALERYL-COA DEHYDROGENASE, MITOCHONDRIAL-RELATED"/>
    <property type="match status" value="1"/>
</dbReference>
<dbReference type="Pfam" id="PF00441">
    <property type="entry name" value="Acyl-CoA_dh_1"/>
    <property type="match status" value="1"/>
</dbReference>
<dbReference type="FunFam" id="1.20.140.10:FF:000004">
    <property type="entry name" value="Acyl-CoA dehydrogenase FadE25"/>
    <property type="match status" value="1"/>
</dbReference>
<dbReference type="Gene3D" id="2.40.110.10">
    <property type="entry name" value="Butyryl-CoA Dehydrogenase, subunit A, domain 2"/>
    <property type="match status" value="1"/>
</dbReference>
<name>A0A8J7JFJ0_9BACT</name>
<dbReference type="SUPFAM" id="SSF56645">
    <property type="entry name" value="Acyl-CoA dehydrogenase NM domain-like"/>
    <property type="match status" value="1"/>
</dbReference>
<dbReference type="InterPro" id="IPR006089">
    <property type="entry name" value="Acyl-CoA_DH_CS"/>
</dbReference>
<dbReference type="SUPFAM" id="SSF47203">
    <property type="entry name" value="Acyl-CoA dehydrogenase C-terminal domain-like"/>
    <property type="match status" value="1"/>
</dbReference>
<evidence type="ECO:0000259" key="9">
    <source>
        <dbReference type="Pfam" id="PF02770"/>
    </source>
</evidence>
<dbReference type="InterPro" id="IPR046373">
    <property type="entry name" value="Acyl-CoA_Oxase/DH_mid-dom_sf"/>
</dbReference>
<dbReference type="InterPro" id="IPR006091">
    <property type="entry name" value="Acyl-CoA_Oxase/DH_mid-dom"/>
</dbReference>
<feature type="domain" description="Acyl-CoA dehydrogenase/oxidase C-terminal" evidence="8">
    <location>
        <begin position="228"/>
        <end position="377"/>
    </location>
</feature>
<evidence type="ECO:0000256" key="6">
    <source>
        <dbReference type="ARBA" id="ARBA00023002"/>
    </source>
</evidence>
<organism evidence="11 12">
    <name type="scientific">Geomesophilobacter sediminis</name>
    <dbReference type="NCBI Taxonomy" id="2798584"/>
    <lineage>
        <taxon>Bacteria</taxon>
        <taxon>Pseudomonadati</taxon>
        <taxon>Thermodesulfobacteriota</taxon>
        <taxon>Desulfuromonadia</taxon>
        <taxon>Geobacterales</taxon>
        <taxon>Geobacteraceae</taxon>
        <taxon>Geomesophilobacter</taxon>
    </lineage>
</organism>
<feature type="domain" description="Acyl-CoA dehydrogenase/oxidase N-terminal" evidence="10">
    <location>
        <begin position="6"/>
        <end position="116"/>
    </location>
</feature>
<evidence type="ECO:0000259" key="8">
    <source>
        <dbReference type="Pfam" id="PF00441"/>
    </source>
</evidence>
<dbReference type="PIRSF" id="PIRSF016578">
    <property type="entry name" value="HsaA"/>
    <property type="match status" value="1"/>
</dbReference>
<dbReference type="InterPro" id="IPR009075">
    <property type="entry name" value="AcylCo_DH/oxidase_C"/>
</dbReference>
<dbReference type="InterPro" id="IPR037069">
    <property type="entry name" value="AcylCoA_DH/ox_N_sf"/>
</dbReference>
<keyword evidence="5 7" id="KW-0274">FAD</keyword>
<evidence type="ECO:0000256" key="5">
    <source>
        <dbReference type="ARBA" id="ARBA00022827"/>
    </source>
</evidence>
<feature type="domain" description="Acyl-CoA oxidase/dehydrogenase middle" evidence="9">
    <location>
        <begin position="123"/>
        <end position="214"/>
    </location>
</feature>
<evidence type="ECO:0000259" key="10">
    <source>
        <dbReference type="Pfam" id="PF02771"/>
    </source>
</evidence>
<accession>A0A8J7JFJ0</accession>
<sequence length="383" mass="41350">MSLELNDEQLKLRNLVREFARSELAPGAAQRDATGEFPADQIRTLQQMGFFGLIFPTRFGGGGRDFASYVIVVEELARVDASIAITLLAHTLCATHIDLFASEEQKEKYLAPLVSGRQLGGWALSEPDAGSDAAGIRTMAVADGEGWRLDGNKYFISNGSRAGTLVVMAVTDPAGTSGKLSAFIVPGDVEGLGKGKNLDKLGYRASDTVALMLRAVRLPKENLIGAQNQGFHQAMHVLDAGRVGIAAMALGIGRACLEDSLTYLKKRNAFGHPIAEFQALRFMIADMATELDAARLLVMRAAQMKDRGIRFTKEASMAKLYASEAATRAALKAVQMHGGYGYTRAFAVERYLREAKLCEIGEGTSEIQRTIISREMLGEGGKP</sequence>
<dbReference type="FunFam" id="2.40.110.10:FF:000002">
    <property type="entry name" value="Acyl-CoA dehydrogenase fadE12"/>
    <property type="match status" value="1"/>
</dbReference>
<protein>
    <submittedName>
        <fullName evidence="11">Acyl-CoA dehydrogenase family protein</fullName>
    </submittedName>
</protein>
<comment type="similarity">
    <text evidence="2 7">Belongs to the acyl-CoA dehydrogenase family.</text>
</comment>
<reference evidence="11" key="1">
    <citation type="submission" date="2020-12" db="EMBL/GenBank/DDBJ databases">
        <title>Geomonas sp. Red875, isolated from river sediment.</title>
        <authorList>
            <person name="Xu Z."/>
            <person name="Zhang Z."/>
            <person name="Masuda Y."/>
            <person name="Itoh H."/>
            <person name="Senoo K."/>
        </authorList>
    </citation>
    <scope>NUCLEOTIDE SEQUENCE</scope>
    <source>
        <strain evidence="11">Red875</strain>
    </source>
</reference>
<dbReference type="AlphaFoldDB" id="A0A8J7JFJ0"/>
<dbReference type="Proteomes" id="UP000636888">
    <property type="component" value="Unassembled WGS sequence"/>
</dbReference>
<dbReference type="Gene3D" id="1.20.140.10">
    <property type="entry name" value="Butyryl-CoA Dehydrogenase, subunit A, domain 3"/>
    <property type="match status" value="1"/>
</dbReference>
<dbReference type="PROSITE" id="PS00072">
    <property type="entry name" value="ACYL_COA_DH_1"/>
    <property type="match status" value="1"/>
</dbReference>
<comment type="caution">
    <text evidence="11">The sequence shown here is derived from an EMBL/GenBank/DDBJ whole genome shotgun (WGS) entry which is preliminary data.</text>
</comment>
<dbReference type="GO" id="GO:0003995">
    <property type="term" value="F:acyl-CoA dehydrogenase activity"/>
    <property type="evidence" value="ECO:0007669"/>
    <property type="project" value="InterPro"/>
</dbReference>